<evidence type="ECO:0000313" key="4">
    <source>
        <dbReference type="Proteomes" id="UP001527925"/>
    </source>
</evidence>
<dbReference type="CDD" id="cd08892">
    <property type="entry name" value="SRPBCC_Aha1"/>
    <property type="match status" value="1"/>
</dbReference>
<evidence type="ECO:0000259" key="2">
    <source>
        <dbReference type="SMART" id="SM01000"/>
    </source>
</evidence>
<gene>
    <name evidence="3" type="primary">AHA1</name>
    <name evidence="3" type="ORF">HK105_206927</name>
</gene>
<dbReference type="SUPFAM" id="SSF55961">
    <property type="entry name" value="Bet v1-like"/>
    <property type="match status" value="1"/>
</dbReference>
<dbReference type="Gene3D" id="3.30.530.20">
    <property type="match status" value="1"/>
</dbReference>
<dbReference type="Proteomes" id="UP001527925">
    <property type="component" value="Unassembled WGS sequence"/>
</dbReference>
<dbReference type="InterPro" id="IPR036338">
    <property type="entry name" value="Aha1"/>
</dbReference>
<name>A0ABR4N287_9FUNG</name>
<comment type="similarity">
    <text evidence="1">Belongs to the AHA1 family.</text>
</comment>
<dbReference type="Pfam" id="PF08327">
    <property type="entry name" value="AHSA1"/>
    <property type="match status" value="1"/>
</dbReference>
<comment type="caution">
    <text evidence="3">The sequence shown here is derived from an EMBL/GenBank/DDBJ whole genome shotgun (WGS) entry which is preliminary data.</text>
</comment>
<organism evidence="3 4">
    <name type="scientific">Polyrhizophydium stewartii</name>
    <dbReference type="NCBI Taxonomy" id="2732419"/>
    <lineage>
        <taxon>Eukaryota</taxon>
        <taxon>Fungi</taxon>
        <taxon>Fungi incertae sedis</taxon>
        <taxon>Chytridiomycota</taxon>
        <taxon>Chytridiomycota incertae sedis</taxon>
        <taxon>Chytridiomycetes</taxon>
        <taxon>Rhizophydiales</taxon>
        <taxon>Rhizophydiales incertae sedis</taxon>
        <taxon>Polyrhizophydium</taxon>
    </lineage>
</organism>
<dbReference type="InterPro" id="IPR015310">
    <property type="entry name" value="AHSA1-like_N"/>
</dbReference>
<dbReference type="Pfam" id="PF09229">
    <property type="entry name" value="Aha1_N"/>
    <property type="match status" value="1"/>
</dbReference>
<sequence length="328" mass="36067">MTQMASTNATNWKNVNNWHWVGKNCLPWAKEYFNVLKGVSAADGDTTVTVSEVSSVTGDVDLNQRKGKIITIYDLALTLAWTGTDGAGNKLSGQAVIPEFMHDTDLDDLTVTITAEDETNETHAIKEVARKKLPAAIRKHFGSFTKDLLEAHSKDVYIAPEDMTGHPVLQSYNPKPPVAASALSAGAKSAGQMLGSLAKITQRVEFVASPEDIYITLLDAQRASAWTRSKAEIVKEVGAPFRFFDGNVSGTITKLVENKRIEMKWRLRSWPEGHYSDVVIELEKGDGETILKLTQEGVPVGQKDTTEGNWKSYYWNAIKATFGFGSLL</sequence>
<proteinExistence type="inferred from homology"/>
<protein>
    <submittedName>
        <fullName evidence="3">Co-chaperone</fullName>
    </submittedName>
</protein>
<dbReference type="InterPro" id="IPR013538">
    <property type="entry name" value="ASHA1/2-like_C"/>
</dbReference>
<evidence type="ECO:0000313" key="3">
    <source>
        <dbReference type="EMBL" id="KAL2913625.1"/>
    </source>
</evidence>
<dbReference type="SMART" id="SM01000">
    <property type="entry name" value="Aha1_N"/>
    <property type="match status" value="1"/>
</dbReference>
<keyword evidence="4" id="KW-1185">Reference proteome</keyword>
<dbReference type="PANTHER" id="PTHR13009">
    <property type="entry name" value="HEAT SHOCK PROTEIN 90 HSP90 CO-CHAPERONE AHA-1"/>
    <property type="match status" value="1"/>
</dbReference>
<dbReference type="EMBL" id="JADGIZ020000044">
    <property type="protein sequence ID" value="KAL2913625.1"/>
    <property type="molecule type" value="Genomic_DNA"/>
</dbReference>
<dbReference type="InterPro" id="IPR023393">
    <property type="entry name" value="START-like_dom_sf"/>
</dbReference>
<accession>A0ABR4N287</accession>
<dbReference type="SUPFAM" id="SSF103111">
    <property type="entry name" value="Activator of Hsp90 ATPase, Aha1"/>
    <property type="match status" value="1"/>
</dbReference>
<dbReference type="PANTHER" id="PTHR13009:SF22">
    <property type="entry name" value="LD43819P"/>
    <property type="match status" value="1"/>
</dbReference>
<evidence type="ECO:0000256" key="1">
    <source>
        <dbReference type="ARBA" id="ARBA00006817"/>
    </source>
</evidence>
<dbReference type="Gene3D" id="3.15.10.20">
    <property type="entry name" value="Activator of Hsp90 ATPase Aha1, N-terminal domain"/>
    <property type="match status" value="1"/>
</dbReference>
<reference evidence="3 4" key="1">
    <citation type="submission" date="2023-09" db="EMBL/GenBank/DDBJ databases">
        <title>Pangenome analysis of Batrachochytrium dendrobatidis and related Chytrids.</title>
        <authorList>
            <person name="Yacoub M.N."/>
            <person name="Stajich J.E."/>
            <person name="James T.Y."/>
        </authorList>
    </citation>
    <scope>NUCLEOTIDE SEQUENCE [LARGE SCALE GENOMIC DNA]</scope>
    <source>
        <strain evidence="3 4">JEL0888</strain>
    </source>
</reference>
<feature type="domain" description="Activator of Hsp90 ATPase AHSA1-like N-terminal" evidence="2">
    <location>
        <begin position="22"/>
        <end position="154"/>
    </location>
</feature>